<evidence type="ECO:0000259" key="2">
    <source>
        <dbReference type="SMART" id="SM00014"/>
    </source>
</evidence>
<dbReference type="Pfam" id="PF01569">
    <property type="entry name" value="PAP2"/>
    <property type="match status" value="1"/>
</dbReference>
<sequence length="234" mass="25419">MRSPTRSPTRSPKRSPYAPAVALWSGVLSAVLLALVAAEWGPLISLDRVVADGLHDSAVRSPALTHANRILSDWVWDPWTMRALIAVGVVWLWWHGERLLAVWTVTVSATGSAVQQLLKAAVGRDRPWWPDPVDSAHYAAFPSGHAMTATVTCGLLLWLLVRFGVGRRPRIAVLLVGAVSVVGVGLTRMYLGVHWASDVVGGWLLGVCLVAVAVPAYERTVSRAESRRDLARQD</sequence>
<dbReference type="Proteomes" id="UP001499942">
    <property type="component" value="Unassembled WGS sequence"/>
</dbReference>
<dbReference type="InterPro" id="IPR036938">
    <property type="entry name" value="PAP2/HPO_sf"/>
</dbReference>
<feature type="transmembrane region" description="Helical" evidence="1">
    <location>
        <begin position="74"/>
        <end position="93"/>
    </location>
</feature>
<feature type="transmembrane region" description="Helical" evidence="1">
    <location>
        <begin position="172"/>
        <end position="193"/>
    </location>
</feature>
<dbReference type="EMBL" id="BAAASR010000023">
    <property type="protein sequence ID" value="GAA2505619.1"/>
    <property type="molecule type" value="Genomic_DNA"/>
</dbReference>
<name>A0ABN3MPF3_9ACTN</name>
<evidence type="ECO:0000313" key="4">
    <source>
        <dbReference type="Proteomes" id="UP001499942"/>
    </source>
</evidence>
<keyword evidence="1" id="KW-0812">Transmembrane</keyword>
<dbReference type="InterPro" id="IPR000326">
    <property type="entry name" value="PAP2/HPO"/>
</dbReference>
<dbReference type="RefSeq" id="WP_344363649.1">
    <property type="nucleotide sequence ID" value="NZ_BAAASR010000023.1"/>
</dbReference>
<dbReference type="Gene3D" id="1.20.144.10">
    <property type="entry name" value="Phosphatidic acid phosphatase type 2/haloperoxidase"/>
    <property type="match status" value="1"/>
</dbReference>
<keyword evidence="1" id="KW-0472">Membrane</keyword>
<feature type="transmembrane region" description="Helical" evidence="1">
    <location>
        <begin position="199"/>
        <end position="217"/>
    </location>
</feature>
<accession>A0ABN3MPF3</accession>
<keyword evidence="1" id="KW-1133">Transmembrane helix</keyword>
<comment type="caution">
    <text evidence="3">The sequence shown here is derived from an EMBL/GenBank/DDBJ whole genome shotgun (WGS) entry which is preliminary data.</text>
</comment>
<feature type="transmembrane region" description="Helical" evidence="1">
    <location>
        <begin position="138"/>
        <end position="160"/>
    </location>
</feature>
<dbReference type="CDD" id="cd03392">
    <property type="entry name" value="PAP2_like_2"/>
    <property type="match status" value="1"/>
</dbReference>
<evidence type="ECO:0000313" key="3">
    <source>
        <dbReference type="EMBL" id="GAA2505619.1"/>
    </source>
</evidence>
<feature type="domain" description="Phosphatidic acid phosphatase type 2/haloperoxidase" evidence="2">
    <location>
        <begin position="97"/>
        <end position="214"/>
    </location>
</feature>
<keyword evidence="4" id="KW-1185">Reference proteome</keyword>
<organism evidence="3 4">
    <name type="scientific">Streptomyces gobitricini</name>
    <dbReference type="NCBI Taxonomy" id="68211"/>
    <lineage>
        <taxon>Bacteria</taxon>
        <taxon>Bacillati</taxon>
        <taxon>Actinomycetota</taxon>
        <taxon>Actinomycetes</taxon>
        <taxon>Kitasatosporales</taxon>
        <taxon>Streptomycetaceae</taxon>
        <taxon>Streptomyces</taxon>
    </lineage>
</organism>
<dbReference type="PANTHER" id="PTHR14969">
    <property type="entry name" value="SPHINGOSINE-1-PHOSPHATE PHOSPHOHYDROLASE"/>
    <property type="match status" value="1"/>
</dbReference>
<proteinExistence type="predicted"/>
<dbReference type="SUPFAM" id="SSF48317">
    <property type="entry name" value="Acid phosphatase/Vanadium-dependent haloperoxidase"/>
    <property type="match status" value="1"/>
</dbReference>
<feature type="transmembrane region" description="Helical" evidence="1">
    <location>
        <begin position="100"/>
        <end position="118"/>
    </location>
</feature>
<dbReference type="PANTHER" id="PTHR14969:SF13">
    <property type="entry name" value="AT30094P"/>
    <property type="match status" value="1"/>
</dbReference>
<dbReference type="SMART" id="SM00014">
    <property type="entry name" value="acidPPc"/>
    <property type="match status" value="1"/>
</dbReference>
<reference evidence="3 4" key="1">
    <citation type="journal article" date="2019" name="Int. J. Syst. Evol. Microbiol.">
        <title>The Global Catalogue of Microorganisms (GCM) 10K type strain sequencing project: providing services to taxonomists for standard genome sequencing and annotation.</title>
        <authorList>
            <consortium name="The Broad Institute Genomics Platform"/>
            <consortium name="The Broad Institute Genome Sequencing Center for Infectious Disease"/>
            <person name="Wu L."/>
            <person name="Ma J."/>
        </authorList>
    </citation>
    <scope>NUCLEOTIDE SEQUENCE [LARGE SCALE GENOMIC DNA]</scope>
    <source>
        <strain evidence="3 4">JCM 5062</strain>
    </source>
</reference>
<protein>
    <submittedName>
        <fullName evidence="3">Phosphatase PAP2 family protein</fullName>
    </submittedName>
</protein>
<evidence type="ECO:0000256" key="1">
    <source>
        <dbReference type="SAM" id="Phobius"/>
    </source>
</evidence>
<gene>
    <name evidence="3" type="ORF">GCM10010393_42970</name>
</gene>